<reference evidence="1 2" key="1">
    <citation type="submission" date="2022-06" db="EMBL/GenBank/DDBJ databases">
        <title>Paraconexibacter antarcticus.</title>
        <authorList>
            <person name="Kim C.S."/>
        </authorList>
    </citation>
    <scope>NUCLEOTIDE SEQUENCE [LARGE SCALE GENOMIC DNA]</scope>
    <source>
        <strain evidence="1 2">02-257</strain>
    </source>
</reference>
<dbReference type="PANTHER" id="PTHR11669">
    <property type="entry name" value="REPLICATION FACTOR C / DNA POLYMERASE III GAMMA-TAU SUBUNIT"/>
    <property type="match status" value="1"/>
</dbReference>
<dbReference type="Proteomes" id="UP001056035">
    <property type="component" value="Chromosome"/>
</dbReference>
<dbReference type="RefSeq" id="WP_254571824.1">
    <property type="nucleotide sequence ID" value="NZ_CP098502.1"/>
</dbReference>
<sequence>MPPLPATEDHPHARAVLDAAVPPAGNPSHAYLFHGPAGAGKRDAARQFAAALLADGSADEPGAARRAMEGVHPDLTWVIPSGATEMLVADIDEPVVAASTRTPFESRRRVFVIEGADTMNDSTANRMLKTLEEPPSFAHLILLTDRLGEVLPTIRSRCQAVRFEAPTVEKLAGRLASRVPPDQAEACARLALGDGERALMLALGEGPALRAGAEAVARACIAHDLRARPWSAILERSAAHGEGAIAVVDERLAASLPFLPVKEQARARREATDAGKRAARRARVQALDQALALVGLWLRDVAVTVDGAPELVHHSDRVAAVNEDAARFADAHGLRAGVALVDETRFALREVNATEDLAVEALAFRLERVLQTR</sequence>
<keyword evidence="2" id="KW-1185">Reference proteome</keyword>
<accession>A0ABY5DU73</accession>
<proteinExistence type="predicted"/>
<dbReference type="PANTHER" id="PTHR11669:SF8">
    <property type="entry name" value="DNA POLYMERASE III SUBUNIT DELTA"/>
    <property type="match status" value="1"/>
</dbReference>
<dbReference type="Gene3D" id="3.40.50.300">
    <property type="entry name" value="P-loop containing nucleotide triphosphate hydrolases"/>
    <property type="match status" value="1"/>
</dbReference>
<evidence type="ECO:0000313" key="1">
    <source>
        <dbReference type="EMBL" id="UTI65134.1"/>
    </source>
</evidence>
<gene>
    <name evidence="1" type="ORF">NBH00_02725</name>
</gene>
<dbReference type="Pfam" id="PF13177">
    <property type="entry name" value="DNA_pol3_delta2"/>
    <property type="match status" value="1"/>
</dbReference>
<protein>
    <submittedName>
        <fullName evidence="1">DNA polymerase III subunit</fullName>
    </submittedName>
</protein>
<dbReference type="SUPFAM" id="SSF52540">
    <property type="entry name" value="P-loop containing nucleoside triphosphate hydrolases"/>
    <property type="match status" value="1"/>
</dbReference>
<name>A0ABY5DU73_9ACTN</name>
<dbReference type="EMBL" id="CP098502">
    <property type="protein sequence ID" value="UTI65134.1"/>
    <property type="molecule type" value="Genomic_DNA"/>
</dbReference>
<evidence type="ECO:0000313" key="2">
    <source>
        <dbReference type="Proteomes" id="UP001056035"/>
    </source>
</evidence>
<dbReference type="InterPro" id="IPR027417">
    <property type="entry name" value="P-loop_NTPase"/>
</dbReference>
<dbReference type="InterPro" id="IPR050238">
    <property type="entry name" value="DNA_Rep/Repair_Clamp_Loader"/>
</dbReference>
<organism evidence="1 2">
    <name type="scientific">Paraconexibacter antarcticus</name>
    <dbReference type="NCBI Taxonomy" id="2949664"/>
    <lineage>
        <taxon>Bacteria</taxon>
        <taxon>Bacillati</taxon>
        <taxon>Actinomycetota</taxon>
        <taxon>Thermoleophilia</taxon>
        <taxon>Solirubrobacterales</taxon>
        <taxon>Paraconexibacteraceae</taxon>
        <taxon>Paraconexibacter</taxon>
    </lineage>
</organism>